<organism evidence="3">
    <name type="scientific">Mesocestoides corti</name>
    <name type="common">Flatworm</name>
    <dbReference type="NCBI Taxonomy" id="53468"/>
    <lineage>
        <taxon>Eukaryota</taxon>
        <taxon>Metazoa</taxon>
        <taxon>Spiralia</taxon>
        <taxon>Lophotrochozoa</taxon>
        <taxon>Platyhelminthes</taxon>
        <taxon>Cestoda</taxon>
        <taxon>Eucestoda</taxon>
        <taxon>Cyclophyllidea</taxon>
        <taxon>Mesocestoididae</taxon>
        <taxon>Mesocestoides</taxon>
    </lineage>
</organism>
<sequence>MSDFYTISKLNWSYLRSEVGEWAVSSPSYWCFQCQMRSFHVVVVRELTRDSLQLNSPNSGFLITSQVSSATTFSRLDPLGCVNTASMDLD</sequence>
<dbReference type="AlphaFoldDB" id="A0A0R3UKU5"/>
<proteinExistence type="predicted"/>
<evidence type="ECO:0000313" key="1">
    <source>
        <dbReference type="EMBL" id="VDD82248.1"/>
    </source>
</evidence>
<keyword evidence="2" id="KW-1185">Reference proteome</keyword>
<evidence type="ECO:0000313" key="2">
    <source>
        <dbReference type="Proteomes" id="UP000267029"/>
    </source>
</evidence>
<name>A0A0R3UKU5_MESCO</name>
<dbReference type="EMBL" id="UXSR01005479">
    <property type="protein sequence ID" value="VDD82248.1"/>
    <property type="molecule type" value="Genomic_DNA"/>
</dbReference>
<reference evidence="3" key="2">
    <citation type="submission" date="2019-11" db="UniProtKB">
        <authorList>
            <consortium name="WormBaseParasite"/>
        </authorList>
    </citation>
    <scope>IDENTIFICATION</scope>
</reference>
<evidence type="ECO:0000313" key="3">
    <source>
        <dbReference type="WBParaSite" id="MCU_005556-RA"/>
    </source>
</evidence>
<accession>A0A0R3UKU5</accession>
<protein>
    <submittedName>
        <fullName evidence="3">Ovule protein</fullName>
    </submittedName>
</protein>
<reference evidence="1 2" key="1">
    <citation type="submission" date="2018-10" db="EMBL/GenBank/DDBJ databases">
        <authorList>
            <consortium name="Pathogen Informatics"/>
        </authorList>
    </citation>
    <scope>NUCLEOTIDE SEQUENCE [LARGE SCALE GENOMIC DNA]</scope>
</reference>
<dbReference type="Proteomes" id="UP000267029">
    <property type="component" value="Unassembled WGS sequence"/>
</dbReference>
<gene>
    <name evidence="1" type="ORF">MCOS_LOCUS8251</name>
</gene>
<dbReference type="WBParaSite" id="MCU_005556-RA">
    <property type="protein sequence ID" value="MCU_005556-RA"/>
    <property type="gene ID" value="MCU_005556"/>
</dbReference>